<dbReference type="Proteomes" id="UP001168540">
    <property type="component" value="Unassembled WGS sequence"/>
</dbReference>
<feature type="chain" id="PRO_5045565534" evidence="1">
    <location>
        <begin position="23"/>
        <end position="132"/>
    </location>
</feature>
<evidence type="ECO:0000313" key="2">
    <source>
        <dbReference type="EMBL" id="MDN0077166.1"/>
    </source>
</evidence>
<gene>
    <name evidence="2" type="ORF">QU481_20195</name>
</gene>
<reference evidence="2" key="1">
    <citation type="submission" date="2023-06" db="EMBL/GenBank/DDBJ databases">
        <authorList>
            <person name="Zhang S."/>
        </authorList>
    </citation>
    <scope>NUCLEOTIDE SEQUENCE</scope>
    <source>
        <strain evidence="2">SG2303</strain>
    </source>
</reference>
<dbReference type="EMBL" id="JAUEDK010000055">
    <property type="protein sequence ID" value="MDN0077166.1"/>
    <property type="molecule type" value="Genomic_DNA"/>
</dbReference>
<organism evidence="2 3">
    <name type="scientific">Crenobacter oryzisoli</name>
    <dbReference type="NCBI Taxonomy" id="3056844"/>
    <lineage>
        <taxon>Bacteria</taxon>
        <taxon>Pseudomonadati</taxon>
        <taxon>Pseudomonadota</taxon>
        <taxon>Betaproteobacteria</taxon>
        <taxon>Neisseriales</taxon>
        <taxon>Neisseriaceae</taxon>
        <taxon>Crenobacter</taxon>
    </lineage>
</organism>
<accession>A0ABT7XTP7</accession>
<evidence type="ECO:0000256" key="1">
    <source>
        <dbReference type="SAM" id="SignalP"/>
    </source>
</evidence>
<dbReference type="RefSeq" id="WP_289831806.1">
    <property type="nucleotide sequence ID" value="NZ_JAUEDK010000055.1"/>
</dbReference>
<evidence type="ECO:0000313" key="3">
    <source>
        <dbReference type="Proteomes" id="UP001168540"/>
    </source>
</evidence>
<comment type="caution">
    <text evidence="2">The sequence shown here is derived from an EMBL/GenBank/DDBJ whole genome shotgun (WGS) entry which is preliminary data.</text>
</comment>
<keyword evidence="3" id="KW-1185">Reference proteome</keyword>
<proteinExistence type="predicted"/>
<sequence length="132" mass="14320">MKKVQSATLAVIFLLRCAGAYAADFDGSKPLLCATVDAHECFSGLVCQRSQPSDLGTPKFLSINFAKKTIAGPKRATPILFMSKDQNQILMQGTEQGYAWTIALDTSDGTMTVTMVNREDTLVLFGNCTTKM</sequence>
<keyword evidence="1" id="KW-0732">Signal</keyword>
<feature type="signal peptide" evidence="1">
    <location>
        <begin position="1"/>
        <end position="22"/>
    </location>
</feature>
<name>A0ABT7XTP7_9NEIS</name>
<protein>
    <submittedName>
        <fullName evidence="2">Uncharacterized protein</fullName>
    </submittedName>
</protein>